<dbReference type="EMBL" id="JAWDGP010005012">
    <property type="protein sequence ID" value="KAK3760319.1"/>
    <property type="molecule type" value="Genomic_DNA"/>
</dbReference>
<sequence length="139" mass="14414">KKQCASDITFLLVEDLGSGLGLICLWCGWRIPDSHASVDVVSVQGGGDGGFVEQSVGLQSSGEAAGPLTGSASGRKLTPMSVVLWISPCLDTLVGIPSYNVMGWHPISLCLGKAVLCVCYSPSPVYSLVSPLCWLGMGV</sequence>
<gene>
    <name evidence="1" type="ORF">RRG08_056515</name>
</gene>
<evidence type="ECO:0000313" key="2">
    <source>
        <dbReference type="Proteomes" id="UP001283361"/>
    </source>
</evidence>
<reference evidence="1" key="1">
    <citation type="journal article" date="2023" name="G3 (Bethesda)">
        <title>A reference genome for the long-term kleptoplast-retaining sea slug Elysia crispata morphotype clarki.</title>
        <authorList>
            <person name="Eastman K.E."/>
            <person name="Pendleton A.L."/>
            <person name="Shaikh M.A."/>
            <person name="Suttiyut T."/>
            <person name="Ogas R."/>
            <person name="Tomko P."/>
            <person name="Gavelis G."/>
            <person name="Widhalm J.R."/>
            <person name="Wisecaver J.H."/>
        </authorList>
    </citation>
    <scope>NUCLEOTIDE SEQUENCE</scope>
    <source>
        <strain evidence="1">ECLA1</strain>
    </source>
</reference>
<dbReference type="Proteomes" id="UP001283361">
    <property type="component" value="Unassembled WGS sequence"/>
</dbReference>
<evidence type="ECO:0000313" key="1">
    <source>
        <dbReference type="EMBL" id="KAK3760319.1"/>
    </source>
</evidence>
<protein>
    <submittedName>
        <fullName evidence="1">Uncharacterized protein</fullName>
    </submittedName>
</protein>
<dbReference type="AlphaFoldDB" id="A0AAE1D7H4"/>
<name>A0AAE1D7H4_9GAST</name>
<comment type="caution">
    <text evidence="1">The sequence shown here is derived from an EMBL/GenBank/DDBJ whole genome shotgun (WGS) entry which is preliminary data.</text>
</comment>
<proteinExistence type="predicted"/>
<organism evidence="1 2">
    <name type="scientific">Elysia crispata</name>
    <name type="common">lettuce slug</name>
    <dbReference type="NCBI Taxonomy" id="231223"/>
    <lineage>
        <taxon>Eukaryota</taxon>
        <taxon>Metazoa</taxon>
        <taxon>Spiralia</taxon>
        <taxon>Lophotrochozoa</taxon>
        <taxon>Mollusca</taxon>
        <taxon>Gastropoda</taxon>
        <taxon>Heterobranchia</taxon>
        <taxon>Euthyneura</taxon>
        <taxon>Panpulmonata</taxon>
        <taxon>Sacoglossa</taxon>
        <taxon>Placobranchoidea</taxon>
        <taxon>Plakobranchidae</taxon>
        <taxon>Elysia</taxon>
    </lineage>
</organism>
<feature type="non-terminal residue" evidence="1">
    <location>
        <position position="1"/>
    </location>
</feature>
<accession>A0AAE1D7H4</accession>
<keyword evidence="2" id="KW-1185">Reference proteome</keyword>